<dbReference type="PROSITE" id="PS50110">
    <property type="entry name" value="RESPONSE_REGULATORY"/>
    <property type="match status" value="1"/>
</dbReference>
<evidence type="ECO:0000313" key="8">
    <source>
        <dbReference type="Proteomes" id="UP000597338"/>
    </source>
</evidence>
<proteinExistence type="predicted"/>
<keyword evidence="2 7" id="KW-0238">DNA-binding</keyword>
<gene>
    <name evidence="7" type="primary">corR</name>
    <name evidence="7" type="ORF">GCM10011386_28480</name>
</gene>
<keyword evidence="8" id="KW-1185">Reference proteome</keyword>
<feature type="domain" description="HTH luxR-type" evidence="5">
    <location>
        <begin position="146"/>
        <end position="211"/>
    </location>
</feature>
<dbReference type="SMART" id="SM00421">
    <property type="entry name" value="HTH_LUXR"/>
    <property type="match status" value="1"/>
</dbReference>
<dbReference type="SUPFAM" id="SSF46894">
    <property type="entry name" value="C-terminal effector domain of the bipartite response regulators"/>
    <property type="match status" value="1"/>
</dbReference>
<feature type="modified residue" description="4-aspartylphosphate" evidence="4">
    <location>
        <position position="62"/>
    </location>
</feature>
<protein>
    <submittedName>
        <fullName evidence="7">DNA-binding response regulator</fullName>
    </submittedName>
</protein>
<dbReference type="InterPro" id="IPR011006">
    <property type="entry name" value="CheY-like_superfamily"/>
</dbReference>
<dbReference type="RefSeq" id="WP_188751838.1">
    <property type="nucleotide sequence ID" value="NZ_BMIK01000010.1"/>
</dbReference>
<dbReference type="CDD" id="cd06170">
    <property type="entry name" value="LuxR_C_like"/>
    <property type="match status" value="1"/>
</dbReference>
<dbReference type="PANTHER" id="PTHR44688:SF25">
    <property type="entry name" value="HTH LUXR-TYPE DOMAIN-CONTAINING PROTEIN"/>
    <property type="match status" value="1"/>
</dbReference>
<dbReference type="InterPro" id="IPR036388">
    <property type="entry name" value="WH-like_DNA-bd_sf"/>
</dbReference>
<feature type="domain" description="Response regulatory" evidence="6">
    <location>
        <begin position="9"/>
        <end position="127"/>
    </location>
</feature>
<dbReference type="InterPro" id="IPR016032">
    <property type="entry name" value="Sig_transdc_resp-reg_C-effctor"/>
</dbReference>
<dbReference type="SUPFAM" id="SSF52172">
    <property type="entry name" value="CheY-like"/>
    <property type="match status" value="1"/>
</dbReference>
<evidence type="ECO:0000256" key="4">
    <source>
        <dbReference type="PROSITE-ProRule" id="PRU00169"/>
    </source>
</evidence>
<evidence type="ECO:0000256" key="2">
    <source>
        <dbReference type="ARBA" id="ARBA00023125"/>
    </source>
</evidence>
<evidence type="ECO:0000259" key="5">
    <source>
        <dbReference type="PROSITE" id="PS50043"/>
    </source>
</evidence>
<evidence type="ECO:0000259" key="6">
    <source>
        <dbReference type="PROSITE" id="PS50110"/>
    </source>
</evidence>
<dbReference type="GO" id="GO:0003677">
    <property type="term" value="F:DNA binding"/>
    <property type="evidence" value="ECO:0007669"/>
    <property type="project" value="UniProtKB-KW"/>
</dbReference>
<evidence type="ECO:0000256" key="1">
    <source>
        <dbReference type="ARBA" id="ARBA00023015"/>
    </source>
</evidence>
<keyword evidence="3" id="KW-0804">Transcription</keyword>
<comment type="caution">
    <text evidence="7">The sequence shown here is derived from an EMBL/GenBank/DDBJ whole genome shotgun (WGS) entry which is preliminary data.</text>
</comment>
<dbReference type="InterPro" id="IPR001789">
    <property type="entry name" value="Sig_transdc_resp-reg_receiver"/>
</dbReference>
<accession>A0ABQ1M4N2</accession>
<name>A0ABQ1M4N2_9SPHI</name>
<dbReference type="PANTHER" id="PTHR44688">
    <property type="entry name" value="DNA-BINDING TRANSCRIPTIONAL ACTIVATOR DEVR_DOSR"/>
    <property type="match status" value="1"/>
</dbReference>
<dbReference type="Gene3D" id="3.40.50.2300">
    <property type="match status" value="1"/>
</dbReference>
<sequence length="213" mass="24255">MHHSTEKPPAIVFDDHLLFAESFAAILERLGIFHSVQVFSRESDYVSFLVQNYNKPIYLFLDYYLPEKNALSLINETRRLNKKARIIIISSVTTPAIIENIITYQPEGFLSKTSSITTVLECLQEIKKGNTYICPDIRHIVSNGNTTIDRIPFTARELEMLALFASGLSIAETANRTNLSRHTIVSHRRKMMHKIDAKSIAELLAYARRCGLI</sequence>
<dbReference type="InterPro" id="IPR000792">
    <property type="entry name" value="Tscrpt_reg_LuxR_C"/>
</dbReference>
<dbReference type="PROSITE" id="PS50043">
    <property type="entry name" value="HTH_LUXR_2"/>
    <property type="match status" value="1"/>
</dbReference>
<keyword evidence="1" id="KW-0805">Transcription regulation</keyword>
<keyword evidence="4" id="KW-0597">Phosphoprotein</keyword>
<organism evidence="7 8">
    <name type="scientific">Parapedobacter defluvii</name>
    <dbReference type="NCBI Taxonomy" id="2045106"/>
    <lineage>
        <taxon>Bacteria</taxon>
        <taxon>Pseudomonadati</taxon>
        <taxon>Bacteroidota</taxon>
        <taxon>Sphingobacteriia</taxon>
        <taxon>Sphingobacteriales</taxon>
        <taxon>Sphingobacteriaceae</taxon>
        <taxon>Parapedobacter</taxon>
    </lineage>
</organism>
<dbReference type="Proteomes" id="UP000597338">
    <property type="component" value="Unassembled WGS sequence"/>
</dbReference>
<dbReference type="PRINTS" id="PR00038">
    <property type="entry name" value="HTHLUXR"/>
</dbReference>
<evidence type="ECO:0000313" key="7">
    <source>
        <dbReference type="EMBL" id="GGC34648.1"/>
    </source>
</evidence>
<dbReference type="Gene3D" id="1.10.10.10">
    <property type="entry name" value="Winged helix-like DNA-binding domain superfamily/Winged helix DNA-binding domain"/>
    <property type="match status" value="1"/>
</dbReference>
<dbReference type="Pfam" id="PF00072">
    <property type="entry name" value="Response_reg"/>
    <property type="match status" value="1"/>
</dbReference>
<dbReference type="Pfam" id="PF00196">
    <property type="entry name" value="GerE"/>
    <property type="match status" value="1"/>
</dbReference>
<dbReference type="EMBL" id="BMIK01000010">
    <property type="protein sequence ID" value="GGC34648.1"/>
    <property type="molecule type" value="Genomic_DNA"/>
</dbReference>
<reference evidence="8" key="1">
    <citation type="journal article" date="2019" name="Int. J. Syst. Evol. Microbiol.">
        <title>The Global Catalogue of Microorganisms (GCM) 10K type strain sequencing project: providing services to taxonomists for standard genome sequencing and annotation.</title>
        <authorList>
            <consortium name="The Broad Institute Genomics Platform"/>
            <consortium name="The Broad Institute Genome Sequencing Center for Infectious Disease"/>
            <person name="Wu L."/>
            <person name="Ma J."/>
        </authorList>
    </citation>
    <scope>NUCLEOTIDE SEQUENCE [LARGE SCALE GENOMIC DNA]</scope>
    <source>
        <strain evidence="8">CGMCC 1.15342</strain>
    </source>
</reference>
<evidence type="ECO:0000256" key="3">
    <source>
        <dbReference type="ARBA" id="ARBA00023163"/>
    </source>
</evidence>